<accession>A0A7I4Y408</accession>
<reference evidence="2" key="1">
    <citation type="submission" date="2020-12" db="UniProtKB">
        <authorList>
            <consortium name="WormBaseParasite"/>
        </authorList>
    </citation>
    <scope>IDENTIFICATION</scope>
    <source>
        <strain evidence="2">MHco3</strain>
    </source>
</reference>
<evidence type="ECO:0000313" key="1">
    <source>
        <dbReference type="Proteomes" id="UP000025227"/>
    </source>
</evidence>
<keyword evidence="1" id="KW-1185">Reference proteome</keyword>
<organism evidence="1 2">
    <name type="scientific">Haemonchus contortus</name>
    <name type="common">Barber pole worm</name>
    <dbReference type="NCBI Taxonomy" id="6289"/>
    <lineage>
        <taxon>Eukaryota</taxon>
        <taxon>Metazoa</taxon>
        <taxon>Ecdysozoa</taxon>
        <taxon>Nematoda</taxon>
        <taxon>Chromadorea</taxon>
        <taxon>Rhabditida</taxon>
        <taxon>Rhabditina</taxon>
        <taxon>Rhabditomorpha</taxon>
        <taxon>Strongyloidea</taxon>
        <taxon>Trichostrongylidae</taxon>
        <taxon>Haemonchus</taxon>
    </lineage>
</organism>
<protein>
    <submittedName>
        <fullName evidence="2">Transposase</fullName>
    </submittedName>
</protein>
<dbReference type="AlphaFoldDB" id="A0A7I4Y408"/>
<dbReference type="WBParaSite" id="HCON_00048610-00001">
    <property type="protein sequence ID" value="HCON_00048610-00001"/>
    <property type="gene ID" value="HCON_00048610"/>
</dbReference>
<evidence type="ECO:0000313" key="2">
    <source>
        <dbReference type="WBParaSite" id="HCON_00048610-00001"/>
    </source>
</evidence>
<sequence length="134" mass="15329">MMNDLAPELCRGKRAAWGAFKNIDGVVRKTKYIWLRAQLSDTAVLPALTGESGVPSSVVERRSGMILITPRNRRSGRSPTRWSDFFMKALNERNVGPRVPEARTVHCTTLARDREGWRGYWRPLEEVDDQRDDT</sequence>
<dbReference type="Proteomes" id="UP000025227">
    <property type="component" value="Unplaced"/>
</dbReference>
<proteinExistence type="predicted"/>
<dbReference type="OrthoDB" id="10408113at2759"/>
<name>A0A7I4Y408_HAECO</name>